<evidence type="ECO:0000313" key="2">
    <source>
        <dbReference type="EMBL" id="AWU48996.1"/>
    </source>
</evidence>
<reference evidence="2" key="1">
    <citation type="submission" date="2018-02" db="EMBL/GenBank/DDBJ databases">
        <title>Resolving the psyllid tree of life: Phylogenomic analysis of the superfamily Psylloidea (Hemiptera).</title>
        <authorList>
            <person name="Percy D.M."/>
            <person name="Sveinsson S."/>
            <person name="Lemmon A.R."/>
            <person name="Lemmon E.M."/>
            <person name="Ouvrard D."/>
            <person name="Burckhardt D."/>
        </authorList>
    </citation>
    <scope>NUCLEOTIDE SEQUENCE</scope>
    <source>
        <strain evidence="2">DP2.ctg029_circ</strain>
    </source>
</reference>
<keyword evidence="1" id="KW-0472">Membrane</keyword>
<keyword evidence="2" id="KW-0496">Mitochondrion</keyword>
<geneLocation type="mitochondrion" evidence="2"/>
<keyword evidence="1" id="KW-0812">Transmembrane</keyword>
<name>A0A344A2K5_9HEMI</name>
<feature type="transmembrane region" description="Helical" evidence="1">
    <location>
        <begin position="50"/>
        <end position="73"/>
    </location>
</feature>
<sequence length="160" mass="19047">MLKIMMLILIMVSSMMTQLMHPFTLSFLILIQTILITSFTRILCNSSWISLTLFLIMVGGLMIIFMYTTSICSNQRFSNQMSLSNYFYMVFMLPVLMVQNNFLFKTDYININNFMHKEFYKLFSSVNIWSSMFMFLYLMLTLLVMIKLMNFSMGPMRKKY</sequence>
<gene>
    <name evidence="2" type="primary">nad6</name>
</gene>
<feature type="transmembrane region" description="Helical" evidence="1">
    <location>
        <begin position="128"/>
        <end position="149"/>
    </location>
</feature>
<protein>
    <submittedName>
        <fullName evidence="2">NADH dehydrogenase subunit 6</fullName>
    </submittedName>
</protein>
<keyword evidence="1" id="KW-1133">Transmembrane helix</keyword>
<organism evidence="2">
    <name type="scientific">Mesohomotoma hibisci</name>
    <dbReference type="NCBI Taxonomy" id="399243"/>
    <lineage>
        <taxon>Eukaryota</taxon>
        <taxon>Metazoa</taxon>
        <taxon>Ecdysozoa</taxon>
        <taxon>Arthropoda</taxon>
        <taxon>Hexapoda</taxon>
        <taxon>Insecta</taxon>
        <taxon>Pterygota</taxon>
        <taxon>Neoptera</taxon>
        <taxon>Paraneoptera</taxon>
        <taxon>Hemiptera</taxon>
        <taxon>Sternorrhyncha</taxon>
        <taxon>Psylloidea</taxon>
        <taxon>Carsidaridae</taxon>
        <taxon>Carsidarinae</taxon>
        <taxon>Mesohomotoma</taxon>
    </lineage>
</organism>
<proteinExistence type="predicted"/>
<evidence type="ECO:0000256" key="1">
    <source>
        <dbReference type="SAM" id="Phobius"/>
    </source>
</evidence>
<feature type="transmembrane region" description="Helical" evidence="1">
    <location>
        <begin position="85"/>
        <end position="104"/>
    </location>
</feature>
<dbReference type="AlphaFoldDB" id="A0A344A2K5"/>
<accession>A0A344A2K5</accession>
<dbReference type="EMBL" id="MG989231">
    <property type="protein sequence ID" value="AWU48996.1"/>
    <property type="molecule type" value="Genomic_DNA"/>
</dbReference>